<name>A0A1U7XV40_NICSY</name>
<dbReference type="InterPro" id="IPR036691">
    <property type="entry name" value="Endo/exonu/phosph_ase_sf"/>
</dbReference>
<evidence type="ECO:0000313" key="2">
    <source>
        <dbReference type="RefSeq" id="XP_009790330.1"/>
    </source>
</evidence>
<gene>
    <name evidence="2" type="primary">LOC104237804</name>
</gene>
<reference evidence="1" key="1">
    <citation type="journal article" date="2013" name="Genome Biol.">
        <title>Reference genomes and transcriptomes of Nicotiana sylvestris and Nicotiana tomentosiformis.</title>
        <authorList>
            <person name="Sierro N."/>
            <person name="Battey J.N."/>
            <person name="Ouadi S."/>
            <person name="Bovet L."/>
            <person name="Goepfert S."/>
            <person name="Bakaher N."/>
            <person name="Peitsch M.C."/>
            <person name="Ivanov N.V."/>
        </authorList>
    </citation>
    <scope>NUCLEOTIDE SEQUENCE [LARGE SCALE GENOMIC DNA]</scope>
</reference>
<dbReference type="Gene3D" id="3.60.10.10">
    <property type="entry name" value="Endonuclease/exonuclease/phosphatase"/>
    <property type="match status" value="1"/>
</dbReference>
<accession>A0A1U7XV40</accession>
<dbReference type="Proteomes" id="UP000189701">
    <property type="component" value="Unplaced"/>
</dbReference>
<reference evidence="2" key="2">
    <citation type="submission" date="2025-08" db="UniProtKB">
        <authorList>
            <consortium name="RefSeq"/>
        </authorList>
    </citation>
    <scope>IDENTIFICATION</scope>
    <source>
        <tissue evidence="2">Leaf</tissue>
    </source>
</reference>
<proteinExistence type="predicted"/>
<sequence length="367" mass="42702">MGDFNTISHIEDRQGGALVHEMEIKDFNDYMEDTNMNDMRYIGRWFTWTNNHVFSKIDRAIVNSEWMLRFPQKEVIVMDLNLSDHSPLCISLDEVTFKGPKTFRFLNCIVEHSSFLKVVKDAWEIPMGGSWMNRAWMRLKILKEELKQINTKEYKGERDIKKQLEKWDTIEESILRQKSRIQWLKLGNSNSAFFFTSMKNRVNQKKIRHLINEDGVFLQTQDAINEEITTFYSKLSGTAVAQLPTINPNIMKEGNRLDRQQQLCLAAPVIKEEIVQSLKDINDLKASGCDDYNAVFFKKARSVVGEDIIKAVLEFFSTESMHEPINCTTITLTPKVKNLSKVSEFRPISCCTILYKLISKILTHRLQ</sequence>
<dbReference type="SUPFAM" id="SSF56219">
    <property type="entry name" value="DNase I-like"/>
    <property type="match status" value="1"/>
</dbReference>
<organism evidence="1 2">
    <name type="scientific">Nicotiana sylvestris</name>
    <name type="common">Wood tobacco</name>
    <name type="synonym">South American tobacco</name>
    <dbReference type="NCBI Taxonomy" id="4096"/>
    <lineage>
        <taxon>Eukaryota</taxon>
        <taxon>Viridiplantae</taxon>
        <taxon>Streptophyta</taxon>
        <taxon>Embryophyta</taxon>
        <taxon>Tracheophyta</taxon>
        <taxon>Spermatophyta</taxon>
        <taxon>Magnoliopsida</taxon>
        <taxon>eudicotyledons</taxon>
        <taxon>Gunneridae</taxon>
        <taxon>Pentapetalae</taxon>
        <taxon>asterids</taxon>
        <taxon>lamiids</taxon>
        <taxon>Solanales</taxon>
        <taxon>Solanaceae</taxon>
        <taxon>Nicotianoideae</taxon>
        <taxon>Nicotianeae</taxon>
        <taxon>Nicotiana</taxon>
    </lineage>
</organism>
<dbReference type="eggNOG" id="KOG1075">
    <property type="taxonomic scope" value="Eukaryota"/>
</dbReference>
<dbReference type="RefSeq" id="XP_009790330.1">
    <property type="nucleotide sequence ID" value="XM_009792028.1"/>
</dbReference>
<dbReference type="PANTHER" id="PTHR33710:SF89">
    <property type="match status" value="1"/>
</dbReference>
<protein>
    <submittedName>
        <fullName evidence="2">Uncharacterized protein LOC104237804</fullName>
    </submittedName>
</protein>
<dbReference type="PANTHER" id="PTHR33710">
    <property type="entry name" value="BNAC02G09200D PROTEIN"/>
    <property type="match status" value="1"/>
</dbReference>
<dbReference type="AlphaFoldDB" id="A0A1U7XV40"/>
<keyword evidence="1" id="KW-1185">Reference proteome</keyword>
<dbReference type="STRING" id="4096.A0A1U7XV40"/>
<evidence type="ECO:0000313" key="1">
    <source>
        <dbReference type="Proteomes" id="UP000189701"/>
    </source>
</evidence>
<dbReference type="OrthoDB" id="1215883at2759"/>